<dbReference type="EMBL" id="JAEPDI010000013">
    <property type="protein sequence ID" value="MCG7940576.1"/>
    <property type="molecule type" value="Genomic_DNA"/>
</dbReference>
<dbReference type="Proteomes" id="UP000886687">
    <property type="component" value="Unassembled WGS sequence"/>
</dbReference>
<sequence>MKTNEVEALTKSIEHLAARKSALNPPIWIELVKGIWEIGSANEPVVRIDSESGEVYSDTQCLSPVDALSVARTYAVSNNLSWKPGFTLSVELGCWNVGACQSQLGGQLNIYVSHEGEVIKHRVNPK</sequence>
<comment type="caution">
    <text evidence="1">The sequence shown here is derived from an EMBL/GenBank/DDBJ whole genome shotgun (WGS) entry which is preliminary data.</text>
</comment>
<reference evidence="1" key="1">
    <citation type="journal article" date="2021" name="Proc. Natl. Acad. Sci. U.S.A.">
        <title>Global biogeography of chemosynthetic symbionts reveals both localized and globally distributed symbiont groups. .</title>
        <authorList>
            <person name="Osvatic J.T."/>
            <person name="Wilkins L.G.E."/>
            <person name="Leibrecht L."/>
            <person name="Leray M."/>
            <person name="Zauner S."/>
            <person name="Polzin J."/>
            <person name="Camacho Y."/>
            <person name="Gros O."/>
            <person name="van Gils J.A."/>
            <person name="Eisen J.A."/>
            <person name="Petersen J.M."/>
            <person name="Yuen B."/>
        </authorList>
    </citation>
    <scope>NUCLEOTIDE SEQUENCE</scope>
    <source>
        <strain evidence="1">MAGL173</strain>
    </source>
</reference>
<accession>A0A9E4N145</accession>
<dbReference type="AlphaFoldDB" id="A0A9E4N145"/>
<proteinExistence type="predicted"/>
<evidence type="ECO:0000313" key="2">
    <source>
        <dbReference type="Proteomes" id="UP000886687"/>
    </source>
</evidence>
<name>A0A9E4N145_9GAMM</name>
<protein>
    <submittedName>
        <fullName evidence="1">Uncharacterized protein</fullName>
    </submittedName>
</protein>
<evidence type="ECO:0000313" key="1">
    <source>
        <dbReference type="EMBL" id="MCG7940576.1"/>
    </source>
</evidence>
<gene>
    <name evidence="1" type="ORF">JAZ04_17205</name>
</gene>
<organism evidence="1 2">
    <name type="scientific">Candidatus Thiodiazotropha lotti</name>
    <dbReference type="NCBI Taxonomy" id="2792787"/>
    <lineage>
        <taxon>Bacteria</taxon>
        <taxon>Pseudomonadati</taxon>
        <taxon>Pseudomonadota</taxon>
        <taxon>Gammaproteobacteria</taxon>
        <taxon>Chromatiales</taxon>
        <taxon>Sedimenticolaceae</taxon>
        <taxon>Candidatus Thiodiazotropha</taxon>
    </lineage>
</organism>